<evidence type="ECO:0000259" key="2">
    <source>
        <dbReference type="Pfam" id="PF07859"/>
    </source>
</evidence>
<gene>
    <name evidence="3" type="ORF">JFP838_04135</name>
</gene>
<feature type="domain" description="Alpha/beta hydrolase fold-3" evidence="2">
    <location>
        <begin position="331"/>
        <end position="545"/>
    </location>
</feature>
<dbReference type="PATRIC" id="fig|1502.177.peg.816"/>
<dbReference type="InterPro" id="IPR013094">
    <property type="entry name" value="AB_hydrolase_3"/>
</dbReference>
<dbReference type="PANTHER" id="PTHR48081">
    <property type="entry name" value="AB HYDROLASE SUPERFAMILY PROTEIN C4A8.06C"/>
    <property type="match status" value="1"/>
</dbReference>
<dbReference type="SUPFAM" id="SSF52266">
    <property type="entry name" value="SGNH hydrolase"/>
    <property type="match status" value="1"/>
</dbReference>
<proteinExistence type="predicted"/>
<dbReference type="Gene3D" id="3.40.50.1820">
    <property type="entry name" value="alpha/beta hydrolase"/>
    <property type="match status" value="1"/>
</dbReference>
<dbReference type="RefSeq" id="WP_061426686.1">
    <property type="nucleotide sequence ID" value="NZ_CABPRL010000001.1"/>
</dbReference>
<dbReference type="GO" id="GO:0016787">
    <property type="term" value="F:hydrolase activity"/>
    <property type="evidence" value="ECO:0007669"/>
    <property type="project" value="UniProtKB-KW"/>
</dbReference>
<sequence length="577" mass="66246">MDKNLKNFNGIKGTEDNLTGIAKANFNTEHGIRNLVLWGKEVDENSYLSLGILKRLHKYYGTDNSEIKFKKVLSDRFDEEVFNKNNANLVLVVNSINDLIRLESNKLKEDEDNLNLIIKRFVRLIEIAHKNRARIIFTTIPPFSGENKNLEYVRNEINSWIRKSTFLDGYLDLDKIVEKRLDVSKYKKEINYDKELEEYMAENISLDYIVERLKPFELDHMSQSDLIKAMNENSRFINEDGIDILVKPIPDPVKGTRIDRRIKYFDEYKRPKRSGNPYVFAGEAVGDMRDNMGLLNLNLCKSNIVMSKENINGVNCRGYKKEGLEGNLPCIVYIHGGAFIGGSLDVSENPCKLIAEGINGVVISVDYSLAPEKPYPLGLSDCRKVVEYIEENNFLYGIDKKKIGIVGESAGANLATIVANENSNIKFQGLVYPVVTFVEKNPFFNWDIDLYENPYKEEKIYNFINSLRNCEDLVQRLYIQRELDPRREDLSPIFNKNLSKAKKTLIAVSEYDYLRVQGEAYGKLIHKAGVETKIIRYEGVNHAFLDNLGIYPQAEDTINEIIKEFLDAVGNKNSFKL</sequence>
<dbReference type="InterPro" id="IPR036514">
    <property type="entry name" value="SGNH_hydro_sf"/>
</dbReference>
<evidence type="ECO:0000313" key="3">
    <source>
        <dbReference type="EMBL" id="AMN34973.1"/>
    </source>
</evidence>
<organism evidence="3 4">
    <name type="scientific">Clostridium perfringens</name>
    <dbReference type="NCBI Taxonomy" id="1502"/>
    <lineage>
        <taxon>Bacteria</taxon>
        <taxon>Bacillati</taxon>
        <taxon>Bacillota</taxon>
        <taxon>Clostridia</taxon>
        <taxon>Eubacteriales</taxon>
        <taxon>Clostridiaceae</taxon>
        <taxon>Clostridium</taxon>
    </lineage>
</organism>
<dbReference type="Gene3D" id="3.40.50.1110">
    <property type="entry name" value="SGNH hydrolase"/>
    <property type="match status" value="1"/>
</dbReference>
<accession>A0A127EGA9</accession>
<keyword evidence="1" id="KW-0378">Hydrolase</keyword>
<dbReference type="InterPro" id="IPR050300">
    <property type="entry name" value="GDXG_lipolytic_enzyme"/>
</dbReference>
<dbReference type="AlphaFoldDB" id="A0A127EGA9"/>
<reference evidence="3 4" key="1">
    <citation type="journal article" date="2016" name="PLoS ONE">
        <title>Plasmid Characterization and Chromosome Analysis of Two netF+ Clostridium perfringens Isolates Associated with Foal and Canine Necrotizing Enteritis.</title>
        <authorList>
            <person name="Mehdizadeh Gohari I."/>
            <person name="Kropinski A.M."/>
            <person name="Weese S.J."/>
            <person name="Parreira V.R."/>
            <person name="Whitehead A.E."/>
            <person name="Boerlin P."/>
            <person name="Prescott J.F."/>
        </authorList>
    </citation>
    <scope>NUCLEOTIDE SEQUENCE [LARGE SCALE GENOMIC DNA]</scope>
    <source>
        <strain evidence="3 4">JP838</strain>
    </source>
</reference>
<dbReference type="Proteomes" id="UP000070260">
    <property type="component" value="Chromosome"/>
</dbReference>
<evidence type="ECO:0000313" key="4">
    <source>
        <dbReference type="Proteomes" id="UP000070260"/>
    </source>
</evidence>
<dbReference type="InterPro" id="IPR029058">
    <property type="entry name" value="AB_hydrolase_fold"/>
</dbReference>
<dbReference type="SUPFAM" id="SSF53474">
    <property type="entry name" value="alpha/beta-Hydrolases"/>
    <property type="match status" value="1"/>
</dbReference>
<dbReference type="Pfam" id="PF07859">
    <property type="entry name" value="Abhydrolase_3"/>
    <property type="match status" value="1"/>
</dbReference>
<protein>
    <submittedName>
        <fullName evidence="3">Lipase</fullName>
    </submittedName>
</protein>
<dbReference type="PANTHER" id="PTHR48081:SF8">
    <property type="entry name" value="ALPHA_BETA HYDROLASE FOLD-3 DOMAIN-CONTAINING PROTEIN-RELATED"/>
    <property type="match status" value="1"/>
</dbReference>
<dbReference type="EMBL" id="CP010994">
    <property type="protein sequence ID" value="AMN34973.1"/>
    <property type="molecule type" value="Genomic_DNA"/>
</dbReference>
<dbReference type="OrthoDB" id="9815425at2"/>
<name>A0A127EGA9_CLOPF</name>
<evidence type="ECO:0000256" key="1">
    <source>
        <dbReference type="ARBA" id="ARBA00022801"/>
    </source>
</evidence>